<reference evidence="2" key="1">
    <citation type="submission" date="2018-10" db="EMBL/GenBank/DDBJ databases">
        <title>Effector identification in a new, highly contiguous assembly of the strawberry crown rot pathogen Phytophthora cactorum.</title>
        <authorList>
            <person name="Armitage A.D."/>
            <person name="Nellist C.F."/>
            <person name="Bates H."/>
            <person name="Vickerstaff R.J."/>
            <person name="Harrison R.J."/>
        </authorList>
    </citation>
    <scope>NUCLEOTIDE SEQUENCE</scope>
    <source>
        <strain evidence="2">15-7</strain>
    </source>
</reference>
<feature type="region of interest" description="Disordered" evidence="1">
    <location>
        <begin position="1"/>
        <end position="40"/>
    </location>
</feature>
<accession>A0A8T0YYY6</accession>
<evidence type="ECO:0000313" key="3">
    <source>
        <dbReference type="Proteomes" id="UP000735874"/>
    </source>
</evidence>
<dbReference type="VEuPathDB" id="FungiDB:PC110_g3917"/>
<gene>
    <name evidence="2" type="ORF">PC113_g12936</name>
</gene>
<dbReference type="EMBL" id="RCMG01000405">
    <property type="protein sequence ID" value="KAG2854866.1"/>
    <property type="molecule type" value="Genomic_DNA"/>
</dbReference>
<evidence type="ECO:0000256" key="1">
    <source>
        <dbReference type="SAM" id="MobiDB-lite"/>
    </source>
</evidence>
<sequence>MPVELHQPTKLPKRTKDPKTISTRAASVGQGKNEAPLVPKPSSGVEIQCMRMRKLLAAKALDTPPVVISTVEVLESYLTNKTQSKIIIRIRFFLWISYHCYEPWKLVRLHVVDADSPESLEELLQVFQVSYKENSSEIDFMLLTARVGEMPARIQAELHFASSRGPRIHLEENTAKDDRKAGLHQLYNAASSPPNTYATPSFLKQSRLRSQPTPTVQLSLSLDLCLAVVRGKGWRHRSDPSQGLAR</sequence>
<dbReference type="AlphaFoldDB" id="A0A8T0YYY6"/>
<organism evidence="2 3">
    <name type="scientific">Phytophthora cactorum</name>
    <dbReference type="NCBI Taxonomy" id="29920"/>
    <lineage>
        <taxon>Eukaryota</taxon>
        <taxon>Sar</taxon>
        <taxon>Stramenopiles</taxon>
        <taxon>Oomycota</taxon>
        <taxon>Peronosporomycetes</taxon>
        <taxon>Peronosporales</taxon>
        <taxon>Peronosporaceae</taxon>
        <taxon>Phytophthora</taxon>
    </lineage>
</organism>
<dbReference type="Proteomes" id="UP000735874">
    <property type="component" value="Unassembled WGS sequence"/>
</dbReference>
<proteinExistence type="predicted"/>
<name>A0A8T0YYY6_9STRA</name>
<protein>
    <submittedName>
        <fullName evidence="2">Uncharacterized protein</fullName>
    </submittedName>
</protein>
<evidence type="ECO:0000313" key="2">
    <source>
        <dbReference type="EMBL" id="KAG2854866.1"/>
    </source>
</evidence>
<comment type="caution">
    <text evidence="2">The sequence shown here is derived from an EMBL/GenBank/DDBJ whole genome shotgun (WGS) entry which is preliminary data.</text>
</comment>